<keyword evidence="2" id="KW-1185">Reference proteome</keyword>
<organism evidence="1 2">
    <name type="scientific">Nemania bipapillata</name>
    <dbReference type="NCBI Taxonomy" id="110536"/>
    <lineage>
        <taxon>Eukaryota</taxon>
        <taxon>Fungi</taxon>
        <taxon>Dikarya</taxon>
        <taxon>Ascomycota</taxon>
        <taxon>Pezizomycotina</taxon>
        <taxon>Sordariomycetes</taxon>
        <taxon>Xylariomycetidae</taxon>
        <taxon>Xylariales</taxon>
        <taxon>Xylariaceae</taxon>
        <taxon>Nemania</taxon>
    </lineage>
</organism>
<evidence type="ECO:0000313" key="1">
    <source>
        <dbReference type="EMBL" id="KAJ8123720.1"/>
    </source>
</evidence>
<dbReference type="Proteomes" id="UP001153334">
    <property type="component" value="Unassembled WGS sequence"/>
</dbReference>
<protein>
    <submittedName>
        <fullName evidence="1">Uncharacterized protein</fullName>
    </submittedName>
</protein>
<proteinExistence type="predicted"/>
<evidence type="ECO:0000313" key="2">
    <source>
        <dbReference type="Proteomes" id="UP001153334"/>
    </source>
</evidence>
<sequence length="83" mass="8490">MADKTTRTADKLGAKKATNPGNPSIISSEGAIGKQFNPEGAIGKIGEKIGGPLSKEGMIGSQFDAMVVLGSHEVDVYGLGETN</sequence>
<reference evidence="1" key="1">
    <citation type="submission" date="2022-11" db="EMBL/GenBank/DDBJ databases">
        <title>Genome Sequence of Nemania bipapillata.</title>
        <authorList>
            <person name="Buettner E."/>
        </authorList>
    </citation>
    <scope>NUCLEOTIDE SEQUENCE</scope>
    <source>
        <strain evidence="1">CP14</strain>
    </source>
</reference>
<dbReference type="EMBL" id="JAPESX010000048">
    <property type="protein sequence ID" value="KAJ8123720.1"/>
    <property type="molecule type" value="Genomic_DNA"/>
</dbReference>
<gene>
    <name evidence="1" type="ORF">ONZ43_g391</name>
</gene>
<accession>A0ACC2J8G4</accession>
<name>A0ACC2J8G4_9PEZI</name>
<comment type="caution">
    <text evidence="1">The sequence shown here is derived from an EMBL/GenBank/DDBJ whole genome shotgun (WGS) entry which is preliminary data.</text>
</comment>